<feature type="coiled-coil region" evidence="1">
    <location>
        <begin position="110"/>
        <end position="144"/>
    </location>
</feature>
<evidence type="ECO:0000313" key="3">
    <source>
        <dbReference type="Proteomes" id="UP001634394"/>
    </source>
</evidence>
<dbReference type="InterPro" id="IPR036028">
    <property type="entry name" value="SH3-like_dom_sf"/>
</dbReference>
<evidence type="ECO:0000256" key="1">
    <source>
        <dbReference type="SAM" id="Coils"/>
    </source>
</evidence>
<reference evidence="2 3" key="1">
    <citation type="submission" date="2024-11" db="EMBL/GenBank/DDBJ databases">
        <title>Chromosome-level genome assembly of the freshwater bivalve Anodonta woodiana.</title>
        <authorList>
            <person name="Chen X."/>
        </authorList>
    </citation>
    <scope>NUCLEOTIDE SEQUENCE [LARGE SCALE GENOMIC DNA]</scope>
    <source>
        <strain evidence="2">MN2024</strain>
        <tissue evidence="2">Gills</tissue>
    </source>
</reference>
<dbReference type="Gene3D" id="2.30.30.40">
    <property type="entry name" value="SH3 Domains"/>
    <property type="match status" value="1"/>
</dbReference>
<dbReference type="AlphaFoldDB" id="A0ABD3XIN5"/>
<organism evidence="2 3">
    <name type="scientific">Sinanodonta woodiana</name>
    <name type="common">Chinese pond mussel</name>
    <name type="synonym">Anodonta woodiana</name>
    <dbReference type="NCBI Taxonomy" id="1069815"/>
    <lineage>
        <taxon>Eukaryota</taxon>
        <taxon>Metazoa</taxon>
        <taxon>Spiralia</taxon>
        <taxon>Lophotrochozoa</taxon>
        <taxon>Mollusca</taxon>
        <taxon>Bivalvia</taxon>
        <taxon>Autobranchia</taxon>
        <taxon>Heteroconchia</taxon>
        <taxon>Palaeoheterodonta</taxon>
        <taxon>Unionida</taxon>
        <taxon>Unionoidea</taxon>
        <taxon>Unionidae</taxon>
        <taxon>Unioninae</taxon>
        <taxon>Sinanodonta</taxon>
    </lineage>
</organism>
<sequence length="376" mass="44044">MLDFQVMSDFPESYSALTDFDFWVNALKERALNQGWCETKALAWNKQIQTRLSMARDYPVISRAFSSFFNDIAMQHMDVEKDVFICLDAARVLRKFSMCSEEKMILNILRKALKKTRKTYMQAYRQTENRKRMYKDALIRLESKMRFKKVIKQALRVKAKEDADRFVKALELEQTAKVKMITVMEKYEYVSKRVAVRKVQYFLDTWKTALFYMKQTFTSTEKCVGNPYLDAFVRVHAVNAHDAVESLFERKRQIFTTLQVNRNADVGVDSKQILGFEPKVQSMTQKVHDRESYLDLSTPLRQQMTVVHDYKASGKHELTCKKGMVINQLTDANELGLALGFYKRTFPFNQKKIGFFPVKCVSSEPRLVLTKSCRRN</sequence>
<keyword evidence="1" id="KW-0175">Coiled coil</keyword>
<keyword evidence="3" id="KW-1185">Reference proteome</keyword>
<proteinExistence type="predicted"/>
<accession>A0ABD3XIN5</accession>
<dbReference type="EMBL" id="JBJQND010000002">
    <property type="protein sequence ID" value="KAL3885942.1"/>
    <property type="molecule type" value="Genomic_DNA"/>
</dbReference>
<evidence type="ECO:0000313" key="2">
    <source>
        <dbReference type="EMBL" id="KAL3885942.1"/>
    </source>
</evidence>
<dbReference type="Proteomes" id="UP001634394">
    <property type="component" value="Unassembled WGS sequence"/>
</dbReference>
<name>A0ABD3XIN5_SINWO</name>
<protein>
    <submittedName>
        <fullName evidence="2">Uncharacterized protein</fullName>
    </submittedName>
</protein>
<gene>
    <name evidence="2" type="ORF">ACJMK2_025973</name>
</gene>
<dbReference type="SUPFAM" id="SSF50044">
    <property type="entry name" value="SH3-domain"/>
    <property type="match status" value="1"/>
</dbReference>
<comment type="caution">
    <text evidence="2">The sequence shown here is derived from an EMBL/GenBank/DDBJ whole genome shotgun (WGS) entry which is preliminary data.</text>
</comment>